<keyword evidence="2" id="KW-1185">Reference proteome</keyword>
<reference evidence="1 2" key="1">
    <citation type="submission" date="2021-01" db="EMBL/GenBank/DDBJ databases">
        <title>WGS of actinomycetes isolated from Thailand.</title>
        <authorList>
            <person name="Thawai C."/>
        </authorList>
    </citation>
    <scope>NUCLEOTIDE SEQUENCE [LARGE SCALE GENOMIC DNA]</scope>
    <source>
        <strain evidence="1 2">CA1R205</strain>
    </source>
</reference>
<dbReference type="EMBL" id="JAERRF010000015">
    <property type="protein sequence ID" value="MBL1099819.1"/>
    <property type="molecule type" value="Genomic_DNA"/>
</dbReference>
<sequence>MYAGMEESEPTRRPRKLSRRARYGLVAGVLALSAAAVLMPVLVLADDDSECRTVPAETAALADDPEAATRALDPGQGLAGIGEVRTLLGTQGTPLCAGKDGSEAAGRVLLAATTGARQTHTLPMARVVHATVIALGREADGRMTAGLEPYVARVLAAYIGDFTQHPISDVEGPAFVASKVDEHLVADYPYPGEAHAVITRYASGRRALVRNLAGNPESFAVLYDADRAHLAYYLERLDDEAANPTTTHGIEGTETDLYRIGELTGLLMRARAFHAESGTIDLDTFDRAVLRHSRGTYRAAAHQVTSYPPAGTIATRAAVKADAKDFMDGHAQILAPYDAWARERGIDPVHARQARSAIQKGYNRELRDVAW</sequence>
<dbReference type="Proteomes" id="UP000634229">
    <property type="component" value="Unassembled WGS sequence"/>
</dbReference>
<name>A0ABS1NIJ1_9ACTN</name>
<comment type="caution">
    <text evidence="1">The sequence shown here is derived from an EMBL/GenBank/DDBJ whole genome shotgun (WGS) entry which is preliminary data.</text>
</comment>
<evidence type="ECO:0000313" key="1">
    <source>
        <dbReference type="EMBL" id="MBL1099819.1"/>
    </source>
</evidence>
<accession>A0ABS1NIJ1</accession>
<organism evidence="1 2">
    <name type="scientific">Streptomyces coffeae</name>
    <dbReference type="NCBI Taxonomy" id="621382"/>
    <lineage>
        <taxon>Bacteria</taxon>
        <taxon>Bacillati</taxon>
        <taxon>Actinomycetota</taxon>
        <taxon>Actinomycetes</taxon>
        <taxon>Kitasatosporales</taxon>
        <taxon>Streptomycetaceae</taxon>
        <taxon>Streptomyces</taxon>
    </lineage>
</organism>
<dbReference type="RefSeq" id="WP_201877367.1">
    <property type="nucleotide sequence ID" value="NZ_JAERRF010000015.1"/>
</dbReference>
<proteinExistence type="predicted"/>
<evidence type="ECO:0000313" key="2">
    <source>
        <dbReference type="Proteomes" id="UP000634229"/>
    </source>
</evidence>
<gene>
    <name evidence="1" type="ORF">JK363_24745</name>
</gene>
<protein>
    <submittedName>
        <fullName evidence="1">Uncharacterized protein</fullName>
    </submittedName>
</protein>